<dbReference type="CDD" id="cd11539">
    <property type="entry name" value="NTP-PPase_u2"/>
    <property type="match status" value="1"/>
</dbReference>
<name>A0A8S5M133_9CAUD</name>
<organism evidence="1">
    <name type="scientific">Siphoviridae sp. ctX926</name>
    <dbReference type="NCBI Taxonomy" id="2826366"/>
    <lineage>
        <taxon>Viruses</taxon>
        <taxon>Duplodnaviria</taxon>
        <taxon>Heunggongvirae</taxon>
        <taxon>Uroviricota</taxon>
        <taxon>Caudoviricetes</taxon>
    </lineage>
</organism>
<dbReference type="EMBL" id="BK014793">
    <property type="protein sequence ID" value="DAD75938.1"/>
    <property type="molecule type" value="Genomic_DNA"/>
</dbReference>
<protein>
    <submittedName>
        <fullName evidence="1">Nucleoside triphosphate pyrophosphohydrolase</fullName>
    </submittedName>
</protein>
<accession>A0A8S5M133</accession>
<reference evidence="1" key="1">
    <citation type="journal article" date="2021" name="Proc. Natl. Acad. Sci. U.S.A.">
        <title>A Catalog of Tens of Thousands of Viruses from Human Metagenomes Reveals Hidden Associations with Chronic Diseases.</title>
        <authorList>
            <person name="Tisza M.J."/>
            <person name="Buck C.B."/>
        </authorList>
    </citation>
    <scope>NUCLEOTIDE SEQUENCE</scope>
    <source>
        <strain evidence="1">CtX926</strain>
    </source>
</reference>
<evidence type="ECO:0000313" key="1">
    <source>
        <dbReference type="EMBL" id="DAD75938.1"/>
    </source>
</evidence>
<proteinExistence type="predicted"/>
<sequence>MIFPGNIDIDKIYTTAFMCGYESQSRQLIEEMAKLTQAINKKWKEDSGIITYNKDHIRAITEEMAGVIVCLEQVQILLNIPDEKIENIIDRKLIREERRAEALATKGDK</sequence>